<evidence type="ECO:0000256" key="6">
    <source>
        <dbReference type="ARBA" id="ARBA00023211"/>
    </source>
</evidence>
<feature type="binding site" evidence="9">
    <location>
        <position position="131"/>
    </location>
    <ligand>
        <name>Mn(2+)</name>
        <dbReference type="ChEBI" id="CHEBI:29035"/>
    </ligand>
</feature>
<feature type="binding site" evidence="9">
    <location>
        <position position="104"/>
    </location>
    <ligand>
        <name>1-deoxy-D-xylulose 5-phosphate</name>
        <dbReference type="ChEBI" id="CHEBI:57792"/>
    </ligand>
</feature>
<evidence type="ECO:0000256" key="9">
    <source>
        <dbReference type="HAMAP-Rule" id="MF_00183"/>
    </source>
</evidence>
<dbReference type="InterPro" id="IPR026877">
    <property type="entry name" value="DXPR_C"/>
</dbReference>
<feature type="domain" description="DXP reductoisomerase C-terminal" evidence="12">
    <location>
        <begin position="241"/>
        <end position="363"/>
    </location>
</feature>
<feature type="binding site" evidence="9">
    <location>
        <position position="130"/>
    </location>
    <ligand>
        <name>1-deoxy-D-xylulose 5-phosphate</name>
        <dbReference type="ChEBI" id="CHEBI:57792"/>
    </ligand>
</feature>
<feature type="binding site" evidence="9">
    <location>
        <position position="156"/>
    </location>
    <ligand>
        <name>1-deoxy-D-xylulose 5-phosphate</name>
        <dbReference type="ChEBI" id="CHEBI:57792"/>
    </ligand>
</feature>
<dbReference type="STRING" id="225004.SAMN02745152_00255"/>
<keyword evidence="3 9" id="KW-0479">Metal-binding</keyword>
<evidence type="ECO:0000256" key="8">
    <source>
        <dbReference type="ARBA" id="ARBA00048543"/>
    </source>
</evidence>
<feature type="binding site" evidence="9">
    <location>
        <position position="38"/>
    </location>
    <ligand>
        <name>NADPH</name>
        <dbReference type="ChEBI" id="CHEBI:57783"/>
    </ligand>
</feature>
<dbReference type="InterPro" id="IPR036169">
    <property type="entry name" value="DXPR_C_sf"/>
</dbReference>
<keyword evidence="6 9" id="KW-0464">Manganese</keyword>
<dbReference type="GO" id="GO:0030604">
    <property type="term" value="F:1-deoxy-D-xylulose-5-phosphate reductoisomerase activity"/>
    <property type="evidence" value="ECO:0007669"/>
    <property type="project" value="UniProtKB-UniRule"/>
</dbReference>
<dbReference type="Gene3D" id="3.40.50.720">
    <property type="entry name" value="NAD(P)-binding Rossmann-like Domain"/>
    <property type="match status" value="2"/>
</dbReference>
<feature type="binding site" evidence="9">
    <location>
        <position position="185"/>
    </location>
    <ligand>
        <name>NADPH</name>
        <dbReference type="ChEBI" id="CHEBI:57783"/>
    </ligand>
</feature>
<dbReference type="UniPathway" id="UPA00056">
    <property type="reaction ID" value="UER00092"/>
</dbReference>
<dbReference type="AlphaFoldDB" id="A0A1T4KPU5"/>
<dbReference type="HAMAP" id="MF_00183">
    <property type="entry name" value="DXP_reductoisom"/>
    <property type="match status" value="1"/>
</dbReference>
<evidence type="ECO:0000259" key="11">
    <source>
        <dbReference type="Pfam" id="PF08436"/>
    </source>
</evidence>
<feature type="domain" description="1-deoxy-D-xylulose 5-phosphate reductoisomerase C-terminal" evidence="11">
    <location>
        <begin position="125"/>
        <end position="209"/>
    </location>
</feature>
<feature type="binding site" evidence="9">
    <location>
        <position position="10"/>
    </location>
    <ligand>
        <name>NADPH</name>
        <dbReference type="ChEBI" id="CHEBI:57783"/>
    </ligand>
</feature>
<evidence type="ECO:0000256" key="7">
    <source>
        <dbReference type="ARBA" id="ARBA00023229"/>
    </source>
</evidence>
<sequence>MKKILVLGCTGSIGTSTVDILKNHKDRFACCGLTANKNKEKLEELASFFECPYSLTSEEGTEGIKKLIEKTKPDIVVNGIAGSAGLAPSILVLEAGIDLALANKESVVMAGPVIFEMAKKSGSRILPVDSEHSAIFTLLNNCGGSKNVGQLIITASGGPFRTWPSEKIANATLKDALKHPTWNMGTKITVDSATLGNKGLEVIEAKRLFGFDTKQIEVVVHPESIIHSLVRTNDGIVYAQLSEPDMKHPIIQALDWPEVKHNFMKPFDLTDTATGSRTLTFEKPRMDDFPLLKLAFKAAEKDNCHPIAFNAANEIAAWAFIDEKIRFEKIAQIVEKVMENEDEWNSPVRDTKDIFEADSLARSIAKKLV</sequence>
<dbReference type="EC" id="1.1.1.267" evidence="9"/>
<dbReference type="Pfam" id="PF08436">
    <property type="entry name" value="DXP_redisom_C"/>
    <property type="match status" value="1"/>
</dbReference>
<feature type="binding site" evidence="9">
    <location>
        <position position="201"/>
    </location>
    <ligand>
        <name>Mn(2+)</name>
        <dbReference type="ChEBI" id="CHEBI:29035"/>
    </ligand>
</feature>
<keyword evidence="4 9" id="KW-0521">NADP</keyword>
<accession>A0A1T4KPU5</accession>
<feature type="binding site" evidence="9">
    <location>
        <position position="198"/>
    </location>
    <ligand>
        <name>1-deoxy-D-xylulose 5-phosphate</name>
        <dbReference type="ChEBI" id="CHEBI:57792"/>
    </ligand>
</feature>
<feature type="binding site" evidence="9">
    <location>
        <position position="105"/>
    </location>
    <ligand>
        <name>NADPH</name>
        <dbReference type="ChEBI" id="CHEBI:57783"/>
    </ligand>
</feature>
<dbReference type="NCBIfam" id="TIGR00243">
    <property type="entry name" value="Dxr"/>
    <property type="match status" value="1"/>
</dbReference>
<evidence type="ECO:0000259" key="12">
    <source>
        <dbReference type="Pfam" id="PF13288"/>
    </source>
</evidence>
<dbReference type="EMBL" id="FUXC01000001">
    <property type="protein sequence ID" value="SJZ44403.1"/>
    <property type="molecule type" value="Genomic_DNA"/>
</dbReference>
<feature type="binding site" evidence="9">
    <location>
        <position position="197"/>
    </location>
    <ligand>
        <name>1-deoxy-D-xylulose 5-phosphate</name>
        <dbReference type="ChEBI" id="CHEBI:57792"/>
    </ligand>
</feature>
<dbReference type="OrthoDB" id="9806546at2"/>
<dbReference type="Gene3D" id="1.10.1740.10">
    <property type="match status" value="1"/>
</dbReference>
<gene>
    <name evidence="9" type="primary">dxr</name>
    <name evidence="13" type="ORF">SAMN02745152_00255</name>
</gene>
<dbReference type="GeneID" id="303366532"/>
<feature type="binding site" evidence="9">
    <location>
        <position position="37"/>
    </location>
    <ligand>
        <name>NADPH</name>
        <dbReference type="ChEBI" id="CHEBI:57783"/>
    </ligand>
</feature>
<comment type="function">
    <text evidence="9">Catalyzes the NADPH-dependent rearrangement and reduction of 1-deoxy-D-xylulose-5-phosphate (DXP) to 2-C-methyl-D-erythritol 4-phosphate (MEP).</text>
</comment>
<evidence type="ECO:0000256" key="2">
    <source>
        <dbReference type="ARBA" id="ARBA00006825"/>
    </source>
</evidence>
<evidence type="ECO:0000256" key="4">
    <source>
        <dbReference type="ARBA" id="ARBA00022857"/>
    </source>
</evidence>
<feature type="binding site" evidence="9">
    <location>
        <position position="201"/>
    </location>
    <ligand>
        <name>1-deoxy-D-xylulose 5-phosphate</name>
        <dbReference type="ChEBI" id="CHEBI:57792"/>
    </ligand>
</feature>
<feature type="domain" description="1-deoxy-D-xylulose 5-phosphate reductoisomerase N-terminal" evidence="10">
    <location>
        <begin position="4"/>
        <end position="52"/>
    </location>
</feature>
<comment type="caution">
    <text evidence="9">Lacks conserved residue(s) required for the propagation of feature annotation.</text>
</comment>
<dbReference type="PIRSF" id="PIRSF006205">
    <property type="entry name" value="Dxp_reductismrs"/>
    <property type="match status" value="1"/>
</dbReference>
<dbReference type="InterPro" id="IPR013512">
    <property type="entry name" value="DXP_reductoisomerase_N"/>
</dbReference>
<dbReference type="GO" id="GO:0051484">
    <property type="term" value="P:isopentenyl diphosphate biosynthetic process, methylerythritol 4-phosphate pathway involved in terpenoid biosynthetic process"/>
    <property type="evidence" value="ECO:0007669"/>
    <property type="project" value="TreeGrafter"/>
</dbReference>
<feature type="binding site" evidence="9">
    <location>
        <position position="12"/>
    </location>
    <ligand>
        <name>NADPH</name>
        <dbReference type="ChEBI" id="CHEBI:57783"/>
    </ligand>
</feature>
<feature type="binding site" evidence="9">
    <location>
        <position position="129"/>
    </location>
    <ligand>
        <name>Mn(2+)</name>
        <dbReference type="ChEBI" id="CHEBI:29035"/>
    </ligand>
</feature>
<feature type="binding site" evidence="9">
    <location>
        <position position="13"/>
    </location>
    <ligand>
        <name>NADPH</name>
        <dbReference type="ChEBI" id="CHEBI:57783"/>
    </ligand>
</feature>
<feature type="binding site" evidence="9">
    <location>
        <position position="11"/>
    </location>
    <ligand>
        <name>NADPH</name>
        <dbReference type="ChEBI" id="CHEBI:57783"/>
    </ligand>
</feature>
<feature type="binding site" evidence="9">
    <location>
        <position position="131"/>
    </location>
    <ligand>
        <name>1-deoxy-D-xylulose 5-phosphate</name>
        <dbReference type="ChEBI" id="CHEBI:57792"/>
    </ligand>
</feature>
<keyword evidence="9" id="KW-0460">Magnesium</keyword>
<reference evidence="13 14" key="1">
    <citation type="submission" date="2017-02" db="EMBL/GenBank/DDBJ databases">
        <authorList>
            <person name="Peterson S.W."/>
        </authorList>
    </citation>
    <scope>NUCLEOTIDE SEQUENCE [LARGE SCALE GENOMIC DNA]</scope>
    <source>
        <strain evidence="13 14">ATCC BAA-909</strain>
    </source>
</reference>
<evidence type="ECO:0000256" key="3">
    <source>
        <dbReference type="ARBA" id="ARBA00022723"/>
    </source>
</evidence>
<name>A0A1T4KPU5_9SPIR</name>
<dbReference type="Proteomes" id="UP000190395">
    <property type="component" value="Unassembled WGS sequence"/>
</dbReference>
<dbReference type="GO" id="GO:0070402">
    <property type="term" value="F:NADPH binding"/>
    <property type="evidence" value="ECO:0007669"/>
    <property type="project" value="InterPro"/>
</dbReference>
<dbReference type="PANTHER" id="PTHR30525">
    <property type="entry name" value="1-DEOXY-D-XYLULOSE 5-PHOSPHATE REDUCTOISOMERASE"/>
    <property type="match status" value="1"/>
</dbReference>
<keyword evidence="14" id="KW-1185">Reference proteome</keyword>
<evidence type="ECO:0000313" key="13">
    <source>
        <dbReference type="EMBL" id="SJZ44403.1"/>
    </source>
</evidence>
<dbReference type="Pfam" id="PF13288">
    <property type="entry name" value="DXPR_C"/>
    <property type="match status" value="1"/>
</dbReference>
<keyword evidence="13" id="KW-0413">Isomerase</keyword>
<feature type="binding site" evidence="9">
    <location>
        <position position="192"/>
    </location>
    <ligand>
        <name>1-deoxy-D-xylulose 5-phosphate</name>
        <dbReference type="ChEBI" id="CHEBI:57792"/>
    </ligand>
</feature>
<dbReference type="SUPFAM" id="SSF69055">
    <property type="entry name" value="1-deoxy-D-xylulose-5-phosphate reductoisomerase, C-terminal domain"/>
    <property type="match status" value="1"/>
</dbReference>
<keyword evidence="5 9" id="KW-0560">Oxidoreductase</keyword>
<dbReference type="InterPro" id="IPR013644">
    <property type="entry name" value="DXP_reductoisomerase_C"/>
</dbReference>
<feature type="domain" description="1-deoxy-D-xylulose 5-phosphate reductoisomerase N-terminal" evidence="10">
    <location>
        <begin position="59"/>
        <end position="111"/>
    </location>
</feature>
<evidence type="ECO:0000313" key="14">
    <source>
        <dbReference type="Proteomes" id="UP000190395"/>
    </source>
</evidence>
<dbReference type="GO" id="GO:0016853">
    <property type="term" value="F:isomerase activity"/>
    <property type="evidence" value="ECO:0007669"/>
    <property type="project" value="UniProtKB-KW"/>
</dbReference>
<feature type="binding site" evidence="9">
    <location>
        <position position="179"/>
    </location>
    <ligand>
        <name>1-deoxy-D-xylulose 5-phosphate</name>
        <dbReference type="ChEBI" id="CHEBI:57792"/>
    </ligand>
</feature>
<dbReference type="GO" id="GO:0030145">
    <property type="term" value="F:manganese ion binding"/>
    <property type="evidence" value="ECO:0007669"/>
    <property type="project" value="TreeGrafter"/>
</dbReference>
<dbReference type="Pfam" id="PF02670">
    <property type="entry name" value="DXP_reductoisom"/>
    <property type="match status" value="2"/>
</dbReference>
<evidence type="ECO:0000259" key="10">
    <source>
        <dbReference type="Pfam" id="PF02670"/>
    </source>
</evidence>
<protein>
    <recommendedName>
        <fullName evidence="9">1-deoxy-D-xylulose 5-phosphate reductoisomerase</fullName>
        <shortName evidence="9">DXP reductoisomerase</shortName>
        <ecNumber evidence="9">1.1.1.267</ecNumber>
    </recommendedName>
    <alternativeName>
        <fullName evidence="9">1-deoxyxylulose-5-phosphate reductoisomerase</fullName>
    </alternativeName>
    <alternativeName>
        <fullName evidence="9">2-C-methyl-D-erythritol 4-phosphate synthase</fullName>
    </alternativeName>
</protein>
<comment type="pathway">
    <text evidence="1 9">Isoprenoid biosynthesis; isopentenyl diphosphate biosynthesis via DXP pathway; isopentenyl diphosphate from 1-deoxy-D-xylulose 5-phosphate: step 1/6.</text>
</comment>
<dbReference type="SUPFAM" id="SSF51735">
    <property type="entry name" value="NAD(P)-binding Rossmann-fold domains"/>
    <property type="match status" value="1"/>
</dbReference>
<dbReference type="PANTHER" id="PTHR30525:SF0">
    <property type="entry name" value="1-DEOXY-D-XYLULOSE 5-PHOSPHATE REDUCTOISOMERASE, CHLOROPLASTIC"/>
    <property type="match status" value="1"/>
</dbReference>
<comment type="catalytic activity">
    <reaction evidence="8">
        <text>2-C-methyl-D-erythritol 4-phosphate + NADP(+) = 1-deoxy-D-xylulose 5-phosphate + NADPH + H(+)</text>
        <dbReference type="Rhea" id="RHEA:13717"/>
        <dbReference type="ChEBI" id="CHEBI:15378"/>
        <dbReference type="ChEBI" id="CHEBI:57783"/>
        <dbReference type="ChEBI" id="CHEBI:57792"/>
        <dbReference type="ChEBI" id="CHEBI:58262"/>
        <dbReference type="ChEBI" id="CHEBI:58349"/>
        <dbReference type="EC" id="1.1.1.267"/>
    </reaction>
    <physiologicalReaction direction="right-to-left" evidence="8">
        <dbReference type="Rhea" id="RHEA:13719"/>
    </physiologicalReaction>
</comment>
<keyword evidence="7 9" id="KW-0414">Isoprene biosynthesis</keyword>
<comment type="cofactor">
    <cofactor evidence="9">
        <name>Mg(2+)</name>
        <dbReference type="ChEBI" id="CHEBI:18420"/>
    </cofactor>
    <cofactor evidence="9">
        <name>Mn(2+)</name>
        <dbReference type="ChEBI" id="CHEBI:29035"/>
    </cofactor>
</comment>
<organism evidence="13 14">
    <name type="scientific">Treponema berlinense</name>
    <dbReference type="NCBI Taxonomy" id="225004"/>
    <lineage>
        <taxon>Bacteria</taxon>
        <taxon>Pseudomonadati</taxon>
        <taxon>Spirochaetota</taxon>
        <taxon>Spirochaetia</taxon>
        <taxon>Spirochaetales</taxon>
        <taxon>Treponemataceae</taxon>
        <taxon>Treponema</taxon>
    </lineage>
</organism>
<evidence type="ECO:0000256" key="5">
    <source>
        <dbReference type="ARBA" id="ARBA00023002"/>
    </source>
</evidence>
<evidence type="ECO:0000256" key="1">
    <source>
        <dbReference type="ARBA" id="ARBA00005094"/>
    </source>
</evidence>
<dbReference type="InterPro" id="IPR003821">
    <property type="entry name" value="DXP_reductoisomerase"/>
</dbReference>
<comment type="similarity">
    <text evidence="2 9">Belongs to the DXR family.</text>
</comment>
<dbReference type="RefSeq" id="WP_078930013.1">
    <property type="nucleotide sequence ID" value="NZ_CAMCOW010000012.1"/>
</dbReference>
<proteinExistence type="inferred from homology"/>
<feature type="binding site" evidence="9">
    <location>
        <position position="103"/>
    </location>
    <ligand>
        <name>NADPH</name>
        <dbReference type="ChEBI" id="CHEBI:57783"/>
    </ligand>
</feature>
<dbReference type="InterPro" id="IPR036291">
    <property type="entry name" value="NAD(P)-bd_dom_sf"/>
</dbReference>
<dbReference type="SUPFAM" id="SSF55347">
    <property type="entry name" value="Glyceraldehyde-3-phosphate dehydrogenase-like, C-terminal domain"/>
    <property type="match status" value="1"/>
</dbReference>